<evidence type="ECO:0000313" key="3">
    <source>
        <dbReference type="Proteomes" id="UP001603418"/>
    </source>
</evidence>
<organism evidence="2 3">
    <name type="scientific">Streptomyces eurythermus</name>
    <dbReference type="NCBI Taxonomy" id="42237"/>
    <lineage>
        <taxon>Bacteria</taxon>
        <taxon>Bacillati</taxon>
        <taxon>Actinomycetota</taxon>
        <taxon>Actinomycetes</taxon>
        <taxon>Kitasatosporales</taxon>
        <taxon>Streptomycetaceae</taxon>
        <taxon>Streptomyces</taxon>
    </lineage>
</organism>
<sequence length="350" mass="36395">MSKKRLRSLLVAGSAALALAVPVTAASAATDVDQSRQTVFSDDFGSGFDTSESGRWQLFQQRGLTANDGVTTTGANGLNVVPSGTDAATGAPAFAFTTGQESAGGQGDADHMKWMAYPRHNATSGYPGWDVPATGSWACASSLSVTERNMNRQPFGSAVSDPDADIRLGSGGLVGADLQTGVVVDFHVTNNTVYAWYERLRFPGSTYAAFTYAVPVAKIAKGTKINTKIIVGNGGTTAHWILNGINVLTVDRLGTLALDRKYLLTDHGGTPEAVSVKQLTCGLGLFTVLDGAGADGKGLVRLSSGDGFYFAPRQGAPAPATFADENSLSGNRLWGQGVNMQAGYVRVSTG</sequence>
<gene>
    <name evidence="2" type="ORF">ACF1HC_32090</name>
</gene>
<keyword evidence="1" id="KW-0732">Signal</keyword>
<dbReference type="RefSeq" id="WP_030789308.1">
    <property type="nucleotide sequence ID" value="NZ_JBEYZS010000031.1"/>
</dbReference>
<dbReference type="Pfam" id="PF19559">
    <property type="entry name" value="DUF6081"/>
    <property type="match status" value="1"/>
</dbReference>
<name>A0ABW6Z4X9_9ACTN</name>
<evidence type="ECO:0000256" key="1">
    <source>
        <dbReference type="SAM" id="SignalP"/>
    </source>
</evidence>
<proteinExistence type="predicted"/>
<dbReference type="EMBL" id="JBICBM010000018">
    <property type="protein sequence ID" value="MFF9886202.1"/>
    <property type="molecule type" value="Genomic_DNA"/>
</dbReference>
<protein>
    <submittedName>
        <fullName evidence="2">DUF6081 family protein</fullName>
    </submittedName>
</protein>
<feature type="chain" id="PRO_5045812740" evidence="1">
    <location>
        <begin position="29"/>
        <end position="350"/>
    </location>
</feature>
<feature type="signal peptide" evidence="1">
    <location>
        <begin position="1"/>
        <end position="28"/>
    </location>
</feature>
<evidence type="ECO:0000313" key="2">
    <source>
        <dbReference type="EMBL" id="MFF9886202.1"/>
    </source>
</evidence>
<comment type="caution">
    <text evidence="2">The sequence shown here is derived from an EMBL/GenBank/DDBJ whole genome shotgun (WGS) entry which is preliminary data.</text>
</comment>
<reference evidence="2 3" key="1">
    <citation type="submission" date="2024-10" db="EMBL/GenBank/DDBJ databases">
        <title>The Natural Products Discovery Center: Release of the First 8490 Sequenced Strains for Exploring Actinobacteria Biosynthetic Diversity.</title>
        <authorList>
            <person name="Kalkreuter E."/>
            <person name="Kautsar S.A."/>
            <person name="Yang D."/>
            <person name="Bader C.D."/>
            <person name="Teijaro C.N."/>
            <person name="Fluegel L."/>
            <person name="Davis C.M."/>
            <person name="Simpson J.R."/>
            <person name="Lauterbach L."/>
            <person name="Steele A.D."/>
            <person name="Gui C."/>
            <person name="Meng S."/>
            <person name="Li G."/>
            <person name="Viehrig K."/>
            <person name="Ye F."/>
            <person name="Su P."/>
            <person name="Kiefer A.F."/>
            <person name="Nichols A."/>
            <person name="Cepeda A.J."/>
            <person name="Yan W."/>
            <person name="Fan B."/>
            <person name="Jiang Y."/>
            <person name="Adhikari A."/>
            <person name="Zheng C.-J."/>
            <person name="Schuster L."/>
            <person name="Cowan T.M."/>
            <person name="Smanski M.J."/>
            <person name="Chevrette M.G."/>
            <person name="De Carvalho L.P.S."/>
            <person name="Shen B."/>
        </authorList>
    </citation>
    <scope>NUCLEOTIDE SEQUENCE [LARGE SCALE GENOMIC DNA]</scope>
    <source>
        <strain evidence="2 3">NPDC013366</strain>
    </source>
</reference>
<accession>A0ABW6Z4X9</accession>
<keyword evidence="3" id="KW-1185">Reference proteome</keyword>
<dbReference type="Proteomes" id="UP001603418">
    <property type="component" value="Unassembled WGS sequence"/>
</dbReference>
<dbReference type="InterPro" id="IPR045727">
    <property type="entry name" value="DUF6081"/>
</dbReference>